<gene>
    <name evidence="1" type="ORF">N476_18585</name>
</gene>
<dbReference type="EMBL" id="AUXZ01000080">
    <property type="protein sequence ID" value="KZN49801.1"/>
    <property type="molecule type" value="Genomic_DNA"/>
</dbReference>
<dbReference type="PATRIC" id="fig|1365251.3.peg.3023"/>
<accession>A0A161Y3N9</accession>
<evidence type="ECO:0000313" key="1">
    <source>
        <dbReference type="EMBL" id="KZN49801.1"/>
    </source>
</evidence>
<protein>
    <submittedName>
        <fullName evidence="1">Uncharacterized protein</fullName>
    </submittedName>
</protein>
<name>A0A161Y3N9_9GAMM</name>
<proteinExistence type="predicted"/>
<dbReference type="RefSeq" id="WP_155731826.1">
    <property type="nucleotide sequence ID" value="NZ_AUXZ01000080.1"/>
</dbReference>
<organism evidence="1 2">
    <name type="scientific">Pseudoalteromonas luteoviolacea H33</name>
    <dbReference type="NCBI Taxonomy" id="1365251"/>
    <lineage>
        <taxon>Bacteria</taxon>
        <taxon>Pseudomonadati</taxon>
        <taxon>Pseudomonadota</taxon>
        <taxon>Gammaproteobacteria</taxon>
        <taxon>Alteromonadales</taxon>
        <taxon>Pseudoalteromonadaceae</taxon>
        <taxon>Pseudoalteromonas</taxon>
    </lineage>
</organism>
<dbReference type="AlphaFoldDB" id="A0A161Y3N9"/>
<reference evidence="1 2" key="1">
    <citation type="submission" date="2013-07" db="EMBL/GenBank/DDBJ databases">
        <title>Comparative Genomic and Metabolomic Analysis of Twelve Strains of Pseudoalteromonas luteoviolacea.</title>
        <authorList>
            <person name="Vynne N.G."/>
            <person name="Mansson M."/>
            <person name="Gram L."/>
        </authorList>
    </citation>
    <scope>NUCLEOTIDE SEQUENCE [LARGE SCALE GENOMIC DNA]</scope>
    <source>
        <strain evidence="1 2">H33</strain>
    </source>
</reference>
<dbReference type="Proteomes" id="UP000076503">
    <property type="component" value="Unassembled WGS sequence"/>
</dbReference>
<sequence>MKAMKLQKTVLKNFNNNNVLNLKMTKEIVGAGGGHSGNGDVTRNCTVKWR</sequence>
<comment type="caution">
    <text evidence="1">The sequence shown here is derived from an EMBL/GenBank/DDBJ whole genome shotgun (WGS) entry which is preliminary data.</text>
</comment>
<evidence type="ECO:0000313" key="2">
    <source>
        <dbReference type="Proteomes" id="UP000076503"/>
    </source>
</evidence>